<accession>A0ABN2SM40</accession>
<evidence type="ECO:0000256" key="4">
    <source>
        <dbReference type="SAM" id="MobiDB-lite"/>
    </source>
</evidence>
<evidence type="ECO:0000256" key="3">
    <source>
        <dbReference type="ARBA" id="ARBA00022679"/>
    </source>
</evidence>
<keyword evidence="3" id="KW-0808">Transferase</keyword>
<evidence type="ECO:0000256" key="5">
    <source>
        <dbReference type="SAM" id="Phobius"/>
    </source>
</evidence>
<feature type="transmembrane region" description="Helical" evidence="5">
    <location>
        <begin position="615"/>
        <end position="639"/>
    </location>
</feature>
<dbReference type="Gene3D" id="3.20.20.370">
    <property type="entry name" value="Glycoside hydrolase/deacetylase"/>
    <property type="match status" value="1"/>
</dbReference>
<name>A0ABN2SM40_9ACTN</name>
<keyword evidence="5" id="KW-0812">Transmembrane</keyword>
<dbReference type="PANTHER" id="PTHR43630:SF1">
    <property type="entry name" value="POLY-BETA-1,6-N-ACETYL-D-GLUCOSAMINE SYNTHASE"/>
    <property type="match status" value="1"/>
</dbReference>
<feature type="compositionally biased region" description="Basic and acidic residues" evidence="4">
    <location>
        <begin position="232"/>
        <end position="241"/>
    </location>
</feature>
<dbReference type="InterPro" id="IPR002509">
    <property type="entry name" value="NODB_dom"/>
</dbReference>
<feature type="transmembrane region" description="Helical" evidence="5">
    <location>
        <begin position="651"/>
        <end position="670"/>
    </location>
</feature>
<protein>
    <submittedName>
        <fullName evidence="7">Glycosyltransferase</fullName>
    </submittedName>
</protein>
<sequence length="730" mass="78606">MRNPRSHWLLMGAMMLVLASMLLLGGVLDHQVGAEGGGGPHTPLGAAGVPPSVSQGGPVVDTRSGAERSLSAQPGKVALTFDDGPDPRWTPQVLAVLAKYHVPATFFVIGAHVAQNPGIVHDEVASGSQVGIHTFTHDDLGTAPDWRRNLEFSQTQSVIAGAAGISTPLLRPPYSSEPDALDRLDWGAVQDAGKHGYLVVLTDRDSEDWRREGVQKILDASIPAAPASGAENGHDPKDQKNPKGAAAAPPPGFVLMMHDGGGDRSETVAALDQLIPALQARGYTFDTVSGAVGAPSPLAPAGSTARWKGAALIAAVQVSVAAVRWIGWAVLASGVVGGIRVVVLLFAARRHKKRRARPWGPPVRRPVSVIVPAYNEEAGIRATVESLSASRHPIEIIVVDDGSTDGTSAVVEDLIRHRRPGEPPLRLIRQANGGKPAALNTGAAAARGDLLVMMDGDTVFEPETIAWLVQPFADPSVGAVSGNAKVGNRKGILGRWQHIEYVVGFNLERRMYDLAGCMPTVPGAVGAFRREALARVGGVSDDTLAEDTDLTMAVIRDGWRAVYEERAIAWTEAPSSLRQFWRQRYRWCYGTLQAMWKHRGSVLRRGSEGKLGRRGLTYMLLFQVLMPLLAPVVDVFAIYGLLFNDAARVGAVWLAFLAVQVLIALYAFRLDKERPTALWTLPLQQVVYRQLMYLVVIHSLVTAVVGTRLRWQRMQRYGSFGTPAAGQQRI</sequence>
<evidence type="ECO:0000256" key="2">
    <source>
        <dbReference type="ARBA" id="ARBA00022676"/>
    </source>
</evidence>
<comment type="caution">
    <text evidence="7">The sequence shown here is derived from an EMBL/GenBank/DDBJ whole genome shotgun (WGS) entry which is preliminary data.</text>
</comment>
<gene>
    <name evidence="7" type="ORF">GCM10009838_59900</name>
</gene>
<comment type="similarity">
    <text evidence="1">Belongs to the glycosyltransferase 2 family.</text>
</comment>
<keyword evidence="2" id="KW-0328">Glycosyltransferase</keyword>
<dbReference type="Pfam" id="PF01522">
    <property type="entry name" value="Polysacc_deac_1"/>
    <property type="match status" value="1"/>
</dbReference>
<feature type="compositionally biased region" description="Low complexity" evidence="4">
    <location>
        <begin position="48"/>
        <end position="60"/>
    </location>
</feature>
<dbReference type="PANTHER" id="PTHR43630">
    <property type="entry name" value="POLY-BETA-1,6-N-ACETYL-D-GLUCOSAMINE SYNTHASE"/>
    <property type="match status" value="1"/>
</dbReference>
<feature type="region of interest" description="Disordered" evidence="4">
    <location>
        <begin position="220"/>
        <end position="252"/>
    </location>
</feature>
<dbReference type="SUPFAM" id="SSF53448">
    <property type="entry name" value="Nucleotide-diphospho-sugar transferases"/>
    <property type="match status" value="1"/>
</dbReference>
<dbReference type="SUPFAM" id="SSF88713">
    <property type="entry name" value="Glycoside hydrolase/deacetylase"/>
    <property type="match status" value="1"/>
</dbReference>
<dbReference type="Gene3D" id="3.90.550.10">
    <property type="entry name" value="Spore Coat Polysaccharide Biosynthesis Protein SpsA, Chain A"/>
    <property type="match status" value="1"/>
</dbReference>
<evidence type="ECO:0000313" key="7">
    <source>
        <dbReference type="EMBL" id="GAA1989036.1"/>
    </source>
</evidence>
<dbReference type="Proteomes" id="UP001499854">
    <property type="component" value="Unassembled WGS sequence"/>
</dbReference>
<dbReference type="Pfam" id="PF13641">
    <property type="entry name" value="Glyco_tranf_2_3"/>
    <property type="match status" value="1"/>
</dbReference>
<feature type="domain" description="NodB homology" evidence="6">
    <location>
        <begin position="75"/>
        <end position="286"/>
    </location>
</feature>
<feature type="region of interest" description="Disordered" evidence="4">
    <location>
        <begin position="35"/>
        <end position="69"/>
    </location>
</feature>
<dbReference type="InterPro" id="IPR029044">
    <property type="entry name" value="Nucleotide-diphossugar_trans"/>
</dbReference>
<keyword evidence="5" id="KW-1133">Transmembrane helix</keyword>
<keyword evidence="5" id="KW-0472">Membrane</keyword>
<dbReference type="EMBL" id="BAAAQM010000041">
    <property type="protein sequence ID" value="GAA1989036.1"/>
    <property type="molecule type" value="Genomic_DNA"/>
</dbReference>
<keyword evidence="8" id="KW-1185">Reference proteome</keyword>
<evidence type="ECO:0000256" key="1">
    <source>
        <dbReference type="ARBA" id="ARBA00006739"/>
    </source>
</evidence>
<dbReference type="CDD" id="cd06423">
    <property type="entry name" value="CESA_like"/>
    <property type="match status" value="1"/>
</dbReference>
<proteinExistence type="inferred from homology"/>
<organism evidence="7 8">
    <name type="scientific">Catenulispora subtropica</name>
    <dbReference type="NCBI Taxonomy" id="450798"/>
    <lineage>
        <taxon>Bacteria</taxon>
        <taxon>Bacillati</taxon>
        <taxon>Actinomycetota</taxon>
        <taxon>Actinomycetes</taxon>
        <taxon>Catenulisporales</taxon>
        <taxon>Catenulisporaceae</taxon>
        <taxon>Catenulispora</taxon>
    </lineage>
</organism>
<evidence type="ECO:0000259" key="6">
    <source>
        <dbReference type="PROSITE" id="PS51677"/>
    </source>
</evidence>
<reference evidence="7 8" key="1">
    <citation type="journal article" date="2019" name="Int. J. Syst. Evol. Microbiol.">
        <title>The Global Catalogue of Microorganisms (GCM) 10K type strain sequencing project: providing services to taxonomists for standard genome sequencing and annotation.</title>
        <authorList>
            <consortium name="The Broad Institute Genomics Platform"/>
            <consortium name="The Broad Institute Genome Sequencing Center for Infectious Disease"/>
            <person name="Wu L."/>
            <person name="Ma J."/>
        </authorList>
    </citation>
    <scope>NUCLEOTIDE SEQUENCE [LARGE SCALE GENOMIC DNA]</scope>
    <source>
        <strain evidence="7 8">JCM 16013</strain>
    </source>
</reference>
<dbReference type="PROSITE" id="PS51677">
    <property type="entry name" value="NODB"/>
    <property type="match status" value="1"/>
</dbReference>
<dbReference type="InterPro" id="IPR011330">
    <property type="entry name" value="Glyco_hydro/deAcase_b/a-brl"/>
</dbReference>
<feature type="transmembrane region" description="Helical" evidence="5">
    <location>
        <begin position="325"/>
        <end position="348"/>
    </location>
</feature>
<dbReference type="RefSeq" id="WP_344660495.1">
    <property type="nucleotide sequence ID" value="NZ_BAAAQM010000041.1"/>
</dbReference>
<evidence type="ECO:0000313" key="8">
    <source>
        <dbReference type="Proteomes" id="UP001499854"/>
    </source>
</evidence>